<dbReference type="Proteomes" id="UP001084197">
    <property type="component" value="Unassembled WGS sequence"/>
</dbReference>
<feature type="transmembrane region" description="Helical" evidence="7">
    <location>
        <begin position="167"/>
        <end position="187"/>
    </location>
</feature>
<reference evidence="8" key="1">
    <citation type="submission" date="2022-11" db="EMBL/GenBank/DDBJ databases">
        <title>WGS of Natronobacillus azotifigens 24KS-1, an anaerobic diazotrophic haloalkaliphile from soda-rich habitats.</title>
        <authorList>
            <person name="Sorokin D.Y."/>
            <person name="Merkel A.Y."/>
        </authorList>
    </citation>
    <scope>NUCLEOTIDE SEQUENCE</scope>
    <source>
        <strain evidence="8">24KS-1</strain>
    </source>
</reference>
<proteinExistence type="predicted"/>
<keyword evidence="4 7" id="KW-0812">Transmembrane</keyword>
<keyword evidence="9" id="KW-1185">Reference proteome</keyword>
<comment type="caution">
    <text evidence="8">The sequence shown here is derived from an EMBL/GenBank/DDBJ whole genome shotgun (WGS) entry which is preliminary data.</text>
</comment>
<keyword evidence="3" id="KW-1003">Cell membrane</keyword>
<dbReference type="RefSeq" id="WP_268778494.1">
    <property type="nucleotide sequence ID" value="NZ_JAPRAT010000001.1"/>
</dbReference>
<feature type="transmembrane region" description="Helical" evidence="7">
    <location>
        <begin position="193"/>
        <end position="214"/>
    </location>
</feature>
<gene>
    <name evidence="8" type="ORF">OWO01_00720</name>
</gene>
<keyword evidence="5 7" id="KW-1133">Transmembrane helix</keyword>
<feature type="transmembrane region" description="Helical" evidence="7">
    <location>
        <begin position="6"/>
        <end position="22"/>
    </location>
</feature>
<dbReference type="AlphaFoldDB" id="A0A9J6R8U0"/>
<feature type="transmembrane region" description="Helical" evidence="7">
    <location>
        <begin position="92"/>
        <end position="111"/>
    </location>
</feature>
<comment type="subcellular location">
    <subcellularLocation>
        <location evidence="1">Membrane</location>
        <topology evidence="1">Multi-pass membrane protein</topology>
    </subcellularLocation>
</comment>
<feature type="transmembrane region" description="Helical" evidence="7">
    <location>
        <begin position="226"/>
        <end position="244"/>
    </location>
</feature>
<evidence type="ECO:0000256" key="7">
    <source>
        <dbReference type="SAM" id="Phobius"/>
    </source>
</evidence>
<feature type="transmembrane region" description="Helical" evidence="7">
    <location>
        <begin position="61"/>
        <end position="80"/>
    </location>
</feature>
<dbReference type="PANTHER" id="PTHR36838:SF3">
    <property type="entry name" value="TRANSPORTER AUXIN EFFLUX CARRIER EC FAMILY"/>
    <property type="match status" value="1"/>
</dbReference>
<dbReference type="Pfam" id="PF03547">
    <property type="entry name" value="Mem_trans"/>
    <property type="match status" value="1"/>
</dbReference>
<evidence type="ECO:0000256" key="1">
    <source>
        <dbReference type="ARBA" id="ARBA00004141"/>
    </source>
</evidence>
<evidence type="ECO:0000256" key="4">
    <source>
        <dbReference type="ARBA" id="ARBA00022692"/>
    </source>
</evidence>
<protein>
    <submittedName>
        <fullName evidence="8">AEC family transporter</fullName>
    </submittedName>
</protein>
<evidence type="ECO:0000313" key="9">
    <source>
        <dbReference type="Proteomes" id="UP001084197"/>
    </source>
</evidence>
<evidence type="ECO:0000256" key="6">
    <source>
        <dbReference type="ARBA" id="ARBA00023136"/>
    </source>
</evidence>
<evidence type="ECO:0000256" key="5">
    <source>
        <dbReference type="ARBA" id="ARBA00022989"/>
    </source>
</evidence>
<dbReference type="EMBL" id="JAPRAT010000001">
    <property type="protein sequence ID" value="MCZ0701731.1"/>
    <property type="molecule type" value="Genomic_DNA"/>
</dbReference>
<feature type="transmembrane region" description="Helical" evidence="7">
    <location>
        <begin position="34"/>
        <end position="55"/>
    </location>
</feature>
<dbReference type="GO" id="GO:0016020">
    <property type="term" value="C:membrane"/>
    <property type="evidence" value="ECO:0007669"/>
    <property type="project" value="UniProtKB-SubCell"/>
</dbReference>
<keyword evidence="2" id="KW-0813">Transport</keyword>
<sequence length="303" mass="34303">MGSFNQQFIFSLLIIGLGYLLKRTHWFKDNDGEAVARVIFNVTLPALIVVSFHNLVFEPSLMLLVVAGIVFGFLFAYLGIRLFRNESKGIKGMLIMMLPGYNIGLFAYPLVEGFWGADGVKYFGMFDVGNAFIVFGLAYLLGSFYSEDDVTFTVKDMVKKLSNSIPLVTYFVIFILNFINFSIPDLILDTASILAGANMPLSLLLLGMYMNFNFNKEYVRLITKYVSIRYGVGLFIGILIFFFLPIEMMIRNTLLIGMILPMPLSLLPYSVEFGYDKQFVGTTSNVTMLLSFFLIWMIGNFVF</sequence>
<dbReference type="PANTHER" id="PTHR36838">
    <property type="entry name" value="AUXIN EFFLUX CARRIER FAMILY PROTEIN"/>
    <property type="match status" value="1"/>
</dbReference>
<keyword evidence="6 7" id="KW-0472">Membrane</keyword>
<accession>A0A9J6R8U0</accession>
<feature type="transmembrane region" description="Helical" evidence="7">
    <location>
        <begin position="279"/>
        <end position="299"/>
    </location>
</feature>
<evidence type="ECO:0000313" key="8">
    <source>
        <dbReference type="EMBL" id="MCZ0701731.1"/>
    </source>
</evidence>
<organism evidence="8 9">
    <name type="scientific">Natronobacillus azotifigens</name>
    <dbReference type="NCBI Taxonomy" id="472978"/>
    <lineage>
        <taxon>Bacteria</taxon>
        <taxon>Bacillati</taxon>
        <taxon>Bacillota</taxon>
        <taxon>Bacilli</taxon>
        <taxon>Bacillales</taxon>
        <taxon>Bacillaceae</taxon>
        <taxon>Natronobacillus</taxon>
    </lineage>
</organism>
<name>A0A9J6R8U0_9BACI</name>
<feature type="transmembrane region" description="Helical" evidence="7">
    <location>
        <begin position="123"/>
        <end position="146"/>
    </location>
</feature>
<evidence type="ECO:0000256" key="3">
    <source>
        <dbReference type="ARBA" id="ARBA00022475"/>
    </source>
</evidence>
<dbReference type="InterPro" id="IPR004776">
    <property type="entry name" value="Mem_transp_PIN-like"/>
</dbReference>
<evidence type="ECO:0000256" key="2">
    <source>
        <dbReference type="ARBA" id="ARBA00022448"/>
    </source>
</evidence>
<dbReference type="GO" id="GO:0055085">
    <property type="term" value="P:transmembrane transport"/>
    <property type="evidence" value="ECO:0007669"/>
    <property type="project" value="InterPro"/>
</dbReference>